<reference evidence="2" key="2">
    <citation type="submission" date="2021-03" db="UniProtKB">
        <authorList>
            <consortium name="EnsemblPlants"/>
        </authorList>
    </citation>
    <scope>IDENTIFICATION</scope>
</reference>
<sequence length="714" mass="79762">MSNRSSVRVPKKSSGCWNCQSIMQCFCSGEPMRVDEILKRSDSLDDVQLRPDTMNIEEAESSLRESGGLNYEEARALLGKYEYQKGNIEQAVQVFEGINVTSVTPKIKLTLARIRDRPKRRSQSDPAPPMSLHAVNLLFEAMLLKAKSLQSLGKFKEAAQSCKIILDIVESSLPAGLPDNFGIESKLQETLIRAVELLPELWKLADCPQDAILSYRKALLHRWNLDADTSARIQKEFAVYLLFSGAEASPPNLRSQKDSSFVPKTNIEEATLLLLLLLIKVTMRQIEWDPSIVEHLSFALSVANQPQALAWVIEALPPGIIERKDLYHTLALCYNAHGDNFAALNLLKKLLHHSEDPNHLSGLLMASKICSESPSLAEEGITYAQRALVYKEDRCNHTAGRMYSFLGMSFSEYDESAVSDSERVTRQTEAVLALESAGKLTKFSDSMSVYHLSLQYALQRKLNAAAYYSKKLLKLDGGTNIKGWLLLARILSGQKCYVDAETVIDAALDQIGKWDQGELLSTKAKIQTAQGNLKKAIETYMQILALLQVKKKSSGSRKSLDNHDRQLELQTWHDLACIYISLSQWNDAEICLSKAKAISPNSASRWHILGSYHEAKGLYKQALDAFNTALNIDPCYVPSLISLAMVLRRFSCKHNSVIRTYLMNALKLDRTNHVAWYNLGLLCKADSESSVSDAAECFEAAAFLEETAPVEPFR</sequence>
<evidence type="ECO:0000313" key="2">
    <source>
        <dbReference type="EnsemblPlants" id="AUR62008761-RA:cds"/>
    </source>
</evidence>
<name>A0A803LA72_CHEQI</name>
<dbReference type="InterPro" id="IPR011990">
    <property type="entry name" value="TPR-like_helical_dom_sf"/>
</dbReference>
<dbReference type="Pfam" id="PF13181">
    <property type="entry name" value="TPR_8"/>
    <property type="match status" value="1"/>
</dbReference>
<dbReference type="PANTHER" id="PTHR44102">
    <property type="entry name" value="PROTEIN NPG1"/>
    <property type="match status" value="1"/>
</dbReference>
<evidence type="ECO:0000256" key="1">
    <source>
        <dbReference type="PROSITE-ProRule" id="PRU00339"/>
    </source>
</evidence>
<keyword evidence="1" id="KW-0802">TPR repeat</keyword>
<feature type="repeat" description="TPR" evidence="1">
    <location>
        <begin position="603"/>
        <end position="636"/>
    </location>
</feature>
<keyword evidence="3" id="KW-1185">Reference proteome</keyword>
<dbReference type="Proteomes" id="UP000596660">
    <property type="component" value="Unplaced"/>
</dbReference>
<dbReference type="OMA" id="HIAWLNL"/>
<proteinExistence type="predicted"/>
<dbReference type="AlphaFoldDB" id="A0A803LA72"/>
<dbReference type="GeneID" id="110727981"/>
<dbReference type="KEGG" id="cqi:110727981"/>
<dbReference type="SMART" id="SM00028">
    <property type="entry name" value="TPR"/>
    <property type="match status" value="7"/>
</dbReference>
<organism evidence="2 3">
    <name type="scientific">Chenopodium quinoa</name>
    <name type="common">Quinoa</name>
    <dbReference type="NCBI Taxonomy" id="63459"/>
    <lineage>
        <taxon>Eukaryota</taxon>
        <taxon>Viridiplantae</taxon>
        <taxon>Streptophyta</taxon>
        <taxon>Embryophyta</taxon>
        <taxon>Tracheophyta</taxon>
        <taxon>Spermatophyta</taxon>
        <taxon>Magnoliopsida</taxon>
        <taxon>eudicotyledons</taxon>
        <taxon>Gunneridae</taxon>
        <taxon>Pentapetalae</taxon>
        <taxon>Caryophyllales</taxon>
        <taxon>Chenopodiaceae</taxon>
        <taxon>Chenopodioideae</taxon>
        <taxon>Atripliceae</taxon>
        <taxon>Chenopodium</taxon>
    </lineage>
</organism>
<dbReference type="PROSITE" id="PS50005">
    <property type="entry name" value="TPR"/>
    <property type="match status" value="1"/>
</dbReference>
<accession>A0A803LA72</accession>
<evidence type="ECO:0000313" key="3">
    <source>
        <dbReference type="Proteomes" id="UP000596660"/>
    </source>
</evidence>
<protein>
    <submittedName>
        <fullName evidence="2">Uncharacterized protein</fullName>
    </submittedName>
</protein>
<dbReference type="EnsemblPlants" id="AUR62008761-RA">
    <property type="protein sequence ID" value="AUR62008761-RA:cds"/>
    <property type="gene ID" value="AUR62008761"/>
</dbReference>
<dbReference type="InterPro" id="IPR043376">
    <property type="entry name" value="NPG1-like"/>
</dbReference>
<reference evidence="2" key="1">
    <citation type="journal article" date="2017" name="Nature">
        <title>The genome of Chenopodium quinoa.</title>
        <authorList>
            <person name="Jarvis D.E."/>
            <person name="Ho Y.S."/>
            <person name="Lightfoot D.J."/>
            <person name="Schmoeckel S.M."/>
            <person name="Li B."/>
            <person name="Borm T.J.A."/>
            <person name="Ohyanagi H."/>
            <person name="Mineta K."/>
            <person name="Michell C.T."/>
            <person name="Saber N."/>
            <person name="Kharbatia N.M."/>
            <person name="Rupper R.R."/>
            <person name="Sharp A.R."/>
            <person name="Dally N."/>
            <person name="Boughton B.A."/>
            <person name="Woo Y.H."/>
            <person name="Gao G."/>
            <person name="Schijlen E.G.W.M."/>
            <person name="Guo X."/>
            <person name="Momin A.A."/>
            <person name="Negrao S."/>
            <person name="Al-Babili S."/>
            <person name="Gehring C."/>
            <person name="Roessner U."/>
            <person name="Jung C."/>
            <person name="Murphy K."/>
            <person name="Arold S.T."/>
            <person name="Gojobori T."/>
            <person name="van der Linden C.G."/>
            <person name="van Loo E.N."/>
            <person name="Jellen E.N."/>
            <person name="Maughan P.J."/>
            <person name="Tester M."/>
        </authorList>
    </citation>
    <scope>NUCLEOTIDE SEQUENCE [LARGE SCALE GENOMIC DNA]</scope>
    <source>
        <strain evidence="2">cv. PI 614886</strain>
    </source>
</reference>
<dbReference type="PANTHER" id="PTHR44102:SF12">
    <property type="entry name" value="PROTEIN NPGR2"/>
    <property type="match status" value="1"/>
</dbReference>
<dbReference type="Gramene" id="AUR62008761-RA">
    <property type="protein sequence ID" value="AUR62008761-RA:cds"/>
    <property type="gene ID" value="AUR62008761"/>
</dbReference>
<dbReference type="RefSeq" id="XP_021763273.1">
    <property type="nucleotide sequence ID" value="XM_021907581.1"/>
</dbReference>
<dbReference type="OrthoDB" id="29013at2759"/>
<dbReference type="SUPFAM" id="SSF48452">
    <property type="entry name" value="TPR-like"/>
    <property type="match status" value="2"/>
</dbReference>
<gene>
    <name evidence="2" type="primary">LOC110727981</name>
</gene>
<dbReference type="InterPro" id="IPR019734">
    <property type="entry name" value="TPR_rpt"/>
</dbReference>
<dbReference type="Gene3D" id="1.25.40.10">
    <property type="entry name" value="Tetratricopeptide repeat domain"/>
    <property type="match status" value="2"/>
</dbReference>